<feature type="region of interest" description="Disordered" evidence="7">
    <location>
        <begin position="670"/>
        <end position="723"/>
    </location>
</feature>
<dbReference type="PROSITE" id="PS51184">
    <property type="entry name" value="JMJC"/>
    <property type="match status" value="1"/>
</dbReference>
<dbReference type="GO" id="GO:0046872">
    <property type="term" value="F:metal ion binding"/>
    <property type="evidence" value="ECO:0007669"/>
    <property type="project" value="UniProtKB-KW"/>
</dbReference>
<keyword evidence="3" id="KW-0408">Iron</keyword>
<reference evidence="9 10" key="1">
    <citation type="submission" date="2022-04" db="EMBL/GenBank/DDBJ databases">
        <title>Chromosome-level reference genomes for two strains of Caenorhabditis briggsae: an improved platform for comparative genomics.</title>
        <authorList>
            <person name="Stevens L."/>
            <person name="Andersen E."/>
        </authorList>
    </citation>
    <scope>NUCLEOTIDE SEQUENCE [LARGE SCALE GENOMIC DNA]</scope>
    <source>
        <strain evidence="9">VX34</strain>
        <tissue evidence="9">Whole-organism</tissue>
    </source>
</reference>
<keyword evidence="5" id="KW-0804">Transcription</keyword>
<feature type="compositionally biased region" description="Polar residues" evidence="7">
    <location>
        <begin position="182"/>
        <end position="192"/>
    </location>
</feature>
<keyword evidence="6" id="KW-0175">Coiled coil</keyword>
<evidence type="ECO:0000256" key="2">
    <source>
        <dbReference type="ARBA" id="ARBA00023002"/>
    </source>
</evidence>
<evidence type="ECO:0000313" key="10">
    <source>
        <dbReference type="Proteomes" id="UP000829354"/>
    </source>
</evidence>
<keyword evidence="10" id="KW-1185">Reference proteome</keyword>
<evidence type="ECO:0000313" key="9">
    <source>
        <dbReference type="EMBL" id="UMM39829.1"/>
    </source>
</evidence>
<evidence type="ECO:0000256" key="4">
    <source>
        <dbReference type="ARBA" id="ARBA00023015"/>
    </source>
</evidence>
<evidence type="ECO:0000256" key="3">
    <source>
        <dbReference type="ARBA" id="ARBA00023004"/>
    </source>
</evidence>
<dbReference type="SUPFAM" id="SSF51197">
    <property type="entry name" value="Clavaminate synthase-like"/>
    <property type="match status" value="1"/>
</dbReference>
<evidence type="ECO:0000259" key="8">
    <source>
        <dbReference type="PROSITE" id="PS51184"/>
    </source>
</evidence>
<organism evidence="9 10">
    <name type="scientific">Caenorhabditis briggsae</name>
    <dbReference type="NCBI Taxonomy" id="6238"/>
    <lineage>
        <taxon>Eukaryota</taxon>
        <taxon>Metazoa</taxon>
        <taxon>Ecdysozoa</taxon>
        <taxon>Nematoda</taxon>
        <taxon>Chromadorea</taxon>
        <taxon>Rhabditida</taxon>
        <taxon>Rhabditina</taxon>
        <taxon>Rhabditomorpha</taxon>
        <taxon>Rhabditoidea</taxon>
        <taxon>Rhabditidae</taxon>
        <taxon>Peloderinae</taxon>
        <taxon>Caenorhabditis</taxon>
    </lineage>
</organism>
<keyword evidence="4" id="KW-0805">Transcription regulation</keyword>
<feature type="coiled-coil region" evidence="6">
    <location>
        <begin position="431"/>
        <end position="458"/>
    </location>
</feature>
<keyword evidence="1" id="KW-0479">Metal-binding</keyword>
<evidence type="ECO:0000256" key="6">
    <source>
        <dbReference type="SAM" id="Coils"/>
    </source>
</evidence>
<dbReference type="EMBL" id="CP092625">
    <property type="protein sequence ID" value="UMM39829.1"/>
    <property type="molecule type" value="Genomic_DNA"/>
</dbReference>
<gene>
    <name evidence="9" type="ORF">L5515_016715</name>
</gene>
<dbReference type="InterPro" id="IPR003347">
    <property type="entry name" value="JmjC_dom"/>
</dbReference>
<dbReference type="SMART" id="SM00558">
    <property type="entry name" value="JmjC"/>
    <property type="match status" value="1"/>
</dbReference>
<feature type="compositionally biased region" description="Acidic residues" evidence="7">
    <location>
        <begin position="155"/>
        <end position="165"/>
    </location>
</feature>
<evidence type="ECO:0000256" key="5">
    <source>
        <dbReference type="ARBA" id="ARBA00023163"/>
    </source>
</evidence>
<evidence type="ECO:0000256" key="1">
    <source>
        <dbReference type="ARBA" id="ARBA00022723"/>
    </source>
</evidence>
<dbReference type="Gene3D" id="2.60.120.650">
    <property type="entry name" value="Cupin"/>
    <property type="match status" value="1"/>
</dbReference>
<keyword evidence="2" id="KW-0560">Oxidoreductase</keyword>
<feature type="compositionally biased region" description="Acidic residues" evidence="7">
    <location>
        <begin position="309"/>
        <end position="323"/>
    </location>
</feature>
<dbReference type="PANTHER" id="PTHR23123">
    <property type="entry name" value="PHD/F-BOX CONTAINING PROTEIN"/>
    <property type="match status" value="1"/>
</dbReference>
<dbReference type="Proteomes" id="UP000829354">
    <property type="component" value="Chromosome X"/>
</dbReference>
<name>A0AAE9JP22_CAEBR</name>
<dbReference type="InterPro" id="IPR050690">
    <property type="entry name" value="JHDM1_Histone_Demethylase"/>
</dbReference>
<proteinExistence type="predicted"/>
<feature type="compositionally biased region" description="Acidic residues" evidence="7">
    <location>
        <begin position="693"/>
        <end position="704"/>
    </location>
</feature>
<feature type="compositionally biased region" description="Basic and acidic residues" evidence="7">
    <location>
        <begin position="197"/>
        <end position="208"/>
    </location>
</feature>
<dbReference type="GO" id="GO:0016491">
    <property type="term" value="F:oxidoreductase activity"/>
    <property type="evidence" value="ECO:0007669"/>
    <property type="project" value="UniProtKB-KW"/>
</dbReference>
<feature type="compositionally biased region" description="Acidic residues" evidence="7">
    <location>
        <begin position="354"/>
        <end position="366"/>
    </location>
</feature>
<dbReference type="AlphaFoldDB" id="A0AAE9JP22"/>
<evidence type="ECO:0000256" key="7">
    <source>
        <dbReference type="SAM" id="MobiDB-lite"/>
    </source>
</evidence>
<accession>A0AAE9JP22</accession>
<sequence length="723" mass="82567">MSGTSNNADPLPKVVVSPVVDEKRKKSVGKEMKEIAKSLVKNEKGITVLMSYRKKIYSEEQKEDELFEYFSTTISESLGKFFSVVKKDVNEAIKTIRSAGERIENLLEMLGNIPQNASKQMNMFKKVADEMKVLAQLLEKEMEEADHFIWKDFNNDDGDDDDDEDSHNSEPNPKKFKANDGSVHQSGGNQPRSSRKLATDRSADRAGDGMEDDGETLGNAREPKQHEDEDEGEDEEDQGIEEIEEEEDKGDEQSKNIKGQPKQKGEHQQLQVIGNGKGIEQLEENQITQNALGQGVDQPEGQKQAEREHEEDEEDNGKEEEEQQQPKVKENGKGIEQLEEYEVVPHPQEKIEVIEPEEHEELEPAETEQGGNDQMLVDQPQSSNDGQEFGYDDQPGRTFDQPEFVKKESVLYQVKDKISKNLDGWRKETRRKITQQQKQDANEKIKAWKNRKDQMAAVEQFIIMSVGGAFMSLHCDMGGTWVYYHVKQGRKVFFIALGTPENLEIYTDWMAARRPQSWILKELKSELRRVEVRAGESVVLPAGCLHLVYTPEDSLVYAGNYLTTDLQSMEISFKMRNFEGYCLRKRIIGLGSMMAHYWDSWFFYGENLVTKERNDENARIATVIVKNLKDRVRTVEGDFYTGQEKGEILNSMIQAFDLNENLLAIEESTTAPEPQKPVNEEFDENDVYHTDGSEFEDDEEDEPVGPDVPDNTAADEIQDEKDD</sequence>
<feature type="domain" description="JmjC" evidence="8">
    <location>
        <begin position="436"/>
        <end position="578"/>
    </location>
</feature>
<feature type="compositionally biased region" description="Acidic residues" evidence="7">
    <location>
        <begin position="228"/>
        <end position="250"/>
    </location>
</feature>
<protein>
    <recommendedName>
        <fullName evidence="8">JmjC domain-containing protein</fullName>
    </recommendedName>
</protein>
<feature type="region of interest" description="Disordered" evidence="7">
    <location>
        <begin position="151"/>
        <end position="399"/>
    </location>
</feature>